<comment type="caution">
    <text evidence="12">The sequence shown here is derived from an EMBL/GenBank/DDBJ whole genome shotgun (WGS) entry which is preliminary data.</text>
</comment>
<feature type="chain" id="PRO_5046082150" description="histidine kinase" evidence="8">
    <location>
        <begin position="24"/>
        <end position="1345"/>
    </location>
</feature>
<dbReference type="SMART" id="SM00448">
    <property type="entry name" value="REC"/>
    <property type="match status" value="1"/>
</dbReference>
<dbReference type="SMART" id="SM00342">
    <property type="entry name" value="HTH_ARAC"/>
    <property type="match status" value="1"/>
</dbReference>
<feature type="signal peptide" evidence="8">
    <location>
        <begin position="1"/>
        <end position="23"/>
    </location>
</feature>
<dbReference type="SUPFAM" id="SSF55874">
    <property type="entry name" value="ATPase domain of HSP90 chaperone/DNA topoisomerase II/histidine kinase"/>
    <property type="match status" value="1"/>
</dbReference>
<feature type="modified residue" description="4-aspartylphosphate" evidence="6">
    <location>
        <position position="1138"/>
    </location>
</feature>
<feature type="domain" description="Response regulatory" evidence="11">
    <location>
        <begin position="1090"/>
        <end position="1205"/>
    </location>
</feature>
<keyword evidence="8" id="KW-0732">Signal</keyword>
<dbReference type="InterPro" id="IPR004358">
    <property type="entry name" value="Sig_transdc_His_kin-like_C"/>
</dbReference>
<keyword evidence="7" id="KW-0472">Membrane</keyword>
<evidence type="ECO:0000313" key="12">
    <source>
        <dbReference type="EMBL" id="MEQ2545924.1"/>
    </source>
</evidence>
<dbReference type="Gene3D" id="2.60.40.10">
    <property type="entry name" value="Immunoglobulins"/>
    <property type="match status" value="1"/>
</dbReference>
<dbReference type="InterPro" id="IPR009057">
    <property type="entry name" value="Homeodomain-like_sf"/>
</dbReference>
<dbReference type="Pfam" id="PF00512">
    <property type="entry name" value="HisKA"/>
    <property type="match status" value="1"/>
</dbReference>
<evidence type="ECO:0000256" key="7">
    <source>
        <dbReference type="SAM" id="Phobius"/>
    </source>
</evidence>
<keyword evidence="4" id="KW-0805">Transcription regulation</keyword>
<name>A0ABV1GZT4_9BACT</name>
<dbReference type="Gene3D" id="2.130.10.10">
    <property type="entry name" value="YVTN repeat-like/Quinoprotein amine dehydrogenase"/>
    <property type="match status" value="2"/>
</dbReference>
<dbReference type="EC" id="2.7.13.3" evidence="2"/>
<dbReference type="InterPro" id="IPR036097">
    <property type="entry name" value="HisK_dim/P_sf"/>
</dbReference>
<keyword evidence="3 6" id="KW-0597">Phosphoprotein</keyword>
<dbReference type="Pfam" id="PF07494">
    <property type="entry name" value="Reg_prop"/>
    <property type="match status" value="6"/>
</dbReference>
<sequence length="1345" mass="149677">MLKLKPTLLLFALLSVFSGRAFAAAIEFRTLSVNEGLSQSTVLAIAQDGMGRIWMGTQDGLNCYDGYSFSVFRCVEGDPQSLGDNSVNALYADGGLLWIGTASGLSCYDAATQRFENFRLEGRNMQVADIAATADGDLILATDLGIVLFDRESRELEIRTYLAGISVHAVCPSRDGFLVGTSNGVYTYSSTYGNAVRILPQMARYDIASIVADGDGYWVATHGNGLYRLDGALQVTGRYDAASNPGLVSDYIRVLKTDSEGRLWIGTFDGLSIRDPQSGRFERHVHTSDPGSLSHNSIRSIFIDAQRGVWLGTYYGGVSYYHPLARRFGILRHDPVRNSLGDNTVSCIVEDPSSESLWIGTNDDGVNLYDRRTGRFSELNTANGALLSNNVKCVLPDGRGRVWIGTHAGGLSSMDVATRRTRHYPVNASIPINNSCYSLLDGGDGTLWVGTLNGLLSFDIAAGRFSRHLCTDYESKLGSLQITTLFRDSKGRVWIGTGAGLYLWQPDVKQVMACELTLAKNGISPPLRQDVPVMCVAEDTHRNIWIGTRQGLFRYNAPDNSFTRFTVADGLPNDFVYGILEDELARLWISTNNGLACFDTQKNTFRRYSLCDGIANNQFNIYSYCRSRDGVFWFGGIGGITWFRPHDLVDNPFAPAPQITGVDVADSDGDRRVRIERDSAGRVVAAAFPSVRNIFTVRFVAVNPLAGGRNTFAYKLEGFNTRWYETSHLEANYSNLKPGHYLFKVRAANNDGRWNDEPATVEIRVLPMWWQTLAAKILWVLLALGFVGGVVAALLGRIKMKMQLRVERLEKESIGQLSQEKIRFYINLSHELRTPLTLILSPLQEIREHGTADKYVASRLNYIYRNSLKLLHIINQLLDYRKAELEMFKMKVAVQDVDAIVAEVFSMFEEVAQNRDMDYILSSELKGEALPVDRMFLEMMLTNLLSNAFKFTPDGGIVRVALQRGEGCFRLTVRDSGIGIPQDQQERIFERFYQVNESHAGSGIGLSIVRRIVELHEGSISLRSEPGRFSEFTITLPDDIAAYPAGKRAGEHDVRASIIRDAEKFLPEEWSGESGDFAPDEEASEEKRGTILVAEANAEVARYIADHFKARYGVETFSDGNEALERLKTLEPDIIIADRVLPGLDGLKLCQAVKQNIRTCHIPVVLLAAEGSVEEQITGIEAGADSYLPMPLSISLLAANVQNLLKARYRMRHYYSDDAEIDPDKITSNSMDGEFLKKAIRIVEENMDNEEFSSNDFSKALCMSRSNLHLKMKSITGESATKFIRKIRFNYACKLLLDRKYSISEISSMVGFNSPSYFATSFKKHVGCLPTEYVRSRSKSGEKAG</sequence>
<dbReference type="InterPro" id="IPR013783">
    <property type="entry name" value="Ig-like_fold"/>
</dbReference>
<dbReference type="SUPFAM" id="SSF50998">
    <property type="entry name" value="Quinoprotein alcohol dehydrogenase-like"/>
    <property type="match status" value="1"/>
</dbReference>
<dbReference type="Pfam" id="PF00072">
    <property type="entry name" value="Response_reg"/>
    <property type="match status" value="1"/>
</dbReference>
<accession>A0ABV1GZT4</accession>
<dbReference type="InterPro" id="IPR036890">
    <property type="entry name" value="HATPase_C_sf"/>
</dbReference>
<dbReference type="InterPro" id="IPR001789">
    <property type="entry name" value="Sig_transdc_resp-reg_receiver"/>
</dbReference>
<evidence type="ECO:0000259" key="11">
    <source>
        <dbReference type="PROSITE" id="PS50110"/>
    </source>
</evidence>
<evidence type="ECO:0000256" key="3">
    <source>
        <dbReference type="ARBA" id="ARBA00022553"/>
    </source>
</evidence>
<dbReference type="InterPro" id="IPR003594">
    <property type="entry name" value="HATPase_dom"/>
</dbReference>
<dbReference type="Pfam" id="PF02518">
    <property type="entry name" value="HATPase_c"/>
    <property type="match status" value="1"/>
</dbReference>
<evidence type="ECO:0000256" key="4">
    <source>
        <dbReference type="ARBA" id="ARBA00023015"/>
    </source>
</evidence>
<evidence type="ECO:0000256" key="2">
    <source>
        <dbReference type="ARBA" id="ARBA00012438"/>
    </source>
</evidence>
<dbReference type="Proteomes" id="UP001460202">
    <property type="component" value="Unassembled WGS sequence"/>
</dbReference>
<keyword evidence="7" id="KW-1133">Transmembrane helix</keyword>
<dbReference type="Gene3D" id="3.40.50.2300">
    <property type="match status" value="1"/>
</dbReference>
<evidence type="ECO:0000256" key="6">
    <source>
        <dbReference type="PROSITE-ProRule" id="PRU00169"/>
    </source>
</evidence>
<dbReference type="InterPro" id="IPR011110">
    <property type="entry name" value="Reg_prop"/>
</dbReference>
<dbReference type="InterPro" id="IPR015943">
    <property type="entry name" value="WD40/YVTN_repeat-like_dom_sf"/>
</dbReference>
<dbReference type="PROSITE" id="PS50110">
    <property type="entry name" value="RESPONSE_REGULATORY"/>
    <property type="match status" value="1"/>
</dbReference>
<evidence type="ECO:0000256" key="8">
    <source>
        <dbReference type="SAM" id="SignalP"/>
    </source>
</evidence>
<dbReference type="CDD" id="cd00082">
    <property type="entry name" value="HisKA"/>
    <property type="match status" value="1"/>
</dbReference>
<feature type="domain" description="HTH araC/xylS-type" evidence="9">
    <location>
        <begin position="1237"/>
        <end position="1336"/>
    </location>
</feature>
<keyword evidence="13" id="KW-1185">Reference proteome</keyword>
<evidence type="ECO:0000259" key="9">
    <source>
        <dbReference type="PROSITE" id="PS01124"/>
    </source>
</evidence>
<dbReference type="PROSITE" id="PS01124">
    <property type="entry name" value="HTH_ARAC_FAMILY_2"/>
    <property type="match status" value="1"/>
</dbReference>
<organism evidence="12 13">
    <name type="scientific">Alistipes intestinihominis</name>
    <dbReference type="NCBI Taxonomy" id="3133172"/>
    <lineage>
        <taxon>Bacteria</taxon>
        <taxon>Pseudomonadati</taxon>
        <taxon>Bacteroidota</taxon>
        <taxon>Bacteroidia</taxon>
        <taxon>Bacteroidales</taxon>
        <taxon>Rikenellaceae</taxon>
        <taxon>Alistipes</taxon>
    </lineage>
</organism>
<dbReference type="EMBL" id="JBBMFL010000018">
    <property type="protein sequence ID" value="MEQ2545924.1"/>
    <property type="molecule type" value="Genomic_DNA"/>
</dbReference>
<dbReference type="SUPFAM" id="SSF46689">
    <property type="entry name" value="Homeodomain-like"/>
    <property type="match status" value="1"/>
</dbReference>
<dbReference type="InterPro" id="IPR011123">
    <property type="entry name" value="Y_Y_Y"/>
</dbReference>
<reference evidence="12 13" key="1">
    <citation type="submission" date="2024-03" db="EMBL/GenBank/DDBJ databases">
        <title>Human intestinal bacterial collection.</title>
        <authorList>
            <person name="Pauvert C."/>
            <person name="Hitch T.C.A."/>
            <person name="Clavel T."/>
        </authorList>
    </citation>
    <scope>NUCLEOTIDE SEQUENCE [LARGE SCALE GENOMIC DNA]</scope>
    <source>
        <strain evidence="12 13">CLA-KB-H122</strain>
    </source>
</reference>
<evidence type="ECO:0000256" key="1">
    <source>
        <dbReference type="ARBA" id="ARBA00000085"/>
    </source>
</evidence>
<dbReference type="SUPFAM" id="SSF47384">
    <property type="entry name" value="Homodimeric domain of signal transducing histidine kinase"/>
    <property type="match status" value="1"/>
</dbReference>
<evidence type="ECO:0000259" key="10">
    <source>
        <dbReference type="PROSITE" id="PS50109"/>
    </source>
</evidence>
<dbReference type="Gene3D" id="1.10.287.130">
    <property type="match status" value="1"/>
</dbReference>
<dbReference type="InterPro" id="IPR018060">
    <property type="entry name" value="HTH_AraC"/>
</dbReference>
<dbReference type="InterPro" id="IPR011047">
    <property type="entry name" value="Quinoprotein_ADH-like_sf"/>
</dbReference>
<dbReference type="PRINTS" id="PR00344">
    <property type="entry name" value="BCTRLSENSOR"/>
</dbReference>
<dbReference type="InterPro" id="IPR003661">
    <property type="entry name" value="HisK_dim/P_dom"/>
</dbReference>
<keyword evidence="5" id="KW-0804">Transcription</keyword>
<protein>
    <recommendedName>
        <fullName evidence="2">histidine kinase</fullName>
        <ecNumber evidence="2">2.7.13.3</ecNumber>
    </recommendedName>
</protein>
<dbReference type="RefSeq" id="WP_349094522.1">
    <property type="nucleotide sequence ID" value="NZ_JBBMFL010000018.1"/>
</dbReference>
<dbReference type="SUPFAM" id="SSF63829">
    <property type="entry name" value="Calcium-dependent phosphotriesterase"/>
    <property type="match status" value="1"/>
</dbReference>
<dbReference type="PANTHER" id="PTHR43547:SF2">
    <property type="entry name" value="HYBRID SIGNAL TRANSDUCTION HISTIDINE KINASE C"/>
    <property type="match status" value="1"/>
</dbReference>
<keyword evidence="7" id="KW-0812">Transmembrane</keyword>
<dbReference type="InterPro" id="IPR005467">
    <property type="entry name" value="His_kinase_dom"/>
</dbReference>
<feature type="transmembrane region" description="Helical" evidence="7">
    <location>
        <begin position="777"/>
        <end position="795"/>
    </location>
</feature>
<comment type="catalytic activity">
    <reaction evidence="1">
        <text>ATP + protein L-histidine = ADP + protein N-phospho-L-histidine.</text>
        <dbReference type="EC" id="2.7.13.3"/>
    </reaction>
</comment>
<dbReference type="Pfam" id="PF07495">
    <property type="entry name" value="Y_Y_Y"/>
    <property type="match status" value="1"/>
</dbReference>
<evidence type="ECO:0000313" key="13">
    <source>
        <dbReference type="Proteomes" id="UP001460202"/>
    </source>
</evidence>
<dbReference type="PANTHER" id="PTHR43547">
    <property type="entry name" value="TWO-COMPONENT HISTIDINE KINASE"/>
    <property type="match status" value="1"/>
</dbReference>
<dbReference type="SMART" id="SM00387">
    <property type="entry name" value="HATPase_c"/>
    <property type="match status" value="1"/>
</dbReference>
<feature type="domain" description="Histidine kinase" evidence="10">
    <location>
        <begin position="827"/>
        <end position="1040"/>
    </location>
</feature>
<dbReference type="SUPFAM" id="SSF52172">
    <property type="entry name" value="CheY-like"/>
    <property type="match status" value="1"/>
</dbReference>
<dbReference type="Gene3D" id="1.10.10.60">
    <property type="entry name" value="Homeodomain-like"/>
    <property type="match status" value="1"/>
</dbReference>
<dbReference type="CDD" id="cd17574">
    <property type="entry name" value="REC_OmpR"/>
    <property type="match status" value="1"/>
</dbReference>
<dbReference type="Gene3D" id="3.30.565.10">
    <property type="entry name" value="Histidine kinase-like ATPase, C-terminal domain"/>
    <property type="match status" value="1"/>
</dbReference>
<evidence type="ECO:0000256" key="5">
    <source>
        <dbReference type="ARBA" id="ARBA00023163"/>
    </source>
</evidence>
<dbReference type="InterPro" id="IPR011006">
    <property type="entry name" value="CheY-like_superfamily"/>
</dbReference>
<dbReference type="PROSITE" id="PS50109">
    <property type="entry name" value="HIS_KIN"/>
    <property type="match status" value="1"/>
</dbReference>
<gene>
    <name evidence="12" type="ORF">WMO46_13325</name>
</gene>
<dbReference type="Pfam" id="PF12833">
    <property type="entry name" value="HTH_18"/>
    <property type="match status" value="1"/>
</dbReference>
<dbReference type="SMART" id="SM00388">
    <property type="entry name" value="HisKA"/>
    <property type="match status" value="1"/>
</dbReference>
<dbReference type="CDD" id="cd00075">
    <property type="entry name" value="HATPase"/>
    <property type="match status" value="1"/>
</dbReference>
<proteinExistence type="predicted"/>